<dbReference type="OrthoDB" id="3230070at2759"/>
<comment type="caution">
    <text evidence="1">The sequence shown here is derived from an EMBL/GenBank/DDBJ whole genome shotgun (WGS) entry which is preliminary data.</text>
</comment>
<name>A0A9P6NT25_9BASI</name>
<dbReference type="AlphaFoldDB" id="A0A9P6NT25"/>
<keyword evidence="2" id="KW-1185">Reference proteome</keyword>
<evidence type="ECO:0000313" key="1">
    <source>
        <dbReference type="EMBL" id="KAG0151723.1"/>
    </source>
</evidence>
<dbReference type="GO" id="GO:0003676">
    <property type="term" value="F:nucleic acid binding"/>
    <property type="evidence" value="ECO:0007669"/>
    <property type="project" value="InterPro"/>
</dbReference>
<dbReference type="EMBL" id="MU167211">
    <property type="protein sequence ID" value="KAG0151723.1"/>
    <property type="molecule type" value="Genomic_DNA"/>
</dbReference>
<accession>A0A9P6NT25</accession>
<evidence type="ECO:0000313" key="2">
    <source>
        <dbReference type="Proteomes" id="UP000886653"/>
    </source>
</evidence>
<organism evidence="1 2">
    <name type="scientific">Cronartium quercuum f. sp. fusiforme G11</name>
    <dbReference type="NCBI Taxonomy" id="708437"/>
    <lineage>
        <taxon>Eukaryota</taxon>
        <taxon>Fungi</taxon>
        <taxon>Dikarya</taxon>
        <taxon>Basidiomycota</taxon>
        <taxon>Pucciniomycotina</taxon>
        <taxon>Pucciniomycetes</taxon>
        <taxon>Pucciniales</taxon>
        <taxon>Coleosporiaceae</taxon>
        <taxon>Cronartium</taxon>
    </lineage>
</organism>
<dbReference type="Proteomes" id="UP000886653">
    <property type="component" value="Unassembled WGS sequence"/>
</dbReference>
<sequence>MSCQHKSPRHHILIRLPNRREKYRSCCLVRKHKTSECRSPRSSLQARHIRGVIKDIATSKTNSPLLTNKTEALTTAYYINRAAPHIKITLRWCPGHKDILGNERVNQLAKKATSNKLPNDHIDKPSLASFRASIKARAKSSPRVSTNDIKRLCHKPQPKKIFKGLTELKNKHSIASITQLRSGHIPLFQYLHSRNLRPSPDCICDTGSETVDHFLFICSIHRNQRTELKKKNIKNQITLQQNDPTLTGSLLHRH</sequence>
<reference evidence="1" key="1">
    <citation type="submission" date="2013-11" db="EMBL/GenBank/DDBJ databases">
        <title>Genome sequence of the fusiform rust pathogen reveals effectors for host alternation and coevolution with pine.</title>
        <authorList>
            <consortium name="DOE Joint Genome Institute"/>
            <person name="Smith K."/>
            <person name="Pendleton A."/>
            <person name="Kubisiak T."/>
            <person name="Anderson C."/>
            <person name="Salamov A."/>
            <person name="Aerts A."/>
            <person name="Riley R."/>
            <person name="Clum A."/>
            <person name="Lindquist E."/>
            <person name="Ence D."/>
            <person name="Campbell M."/>
            <person name="Kronenberg Z."/>
            <person name="Feau N."/>
            <person name="Dhillon B."/>
            <person name="Hamelin R."/>
            <person name="Burleigh J."/>
            <person name="Smith J."/>
            <person name="Yandell M."/>
            <person name="Nelson C."/>
            <person name="Grigoriev I."/>
            <person name="Davis J."/>
        </authorList>
    </citation>
    <scope>NUCLEOTIDE SEQUENCE</scope>
    <source>
        <strain evidence="1">G11</strain>
    </source>
</reference>
<gene>
    <name evidence="1" type="ORF">CROQUDRAFT_463154</name>
</gene>
<protein>
    <recommendedName>
        <fullName evidence="3">RNase H type-1 domain-containing protein</fullName>
    </recommendedName>
</protein>
<dbReference type="InterPro" id="IPR036397">
    <property type="entry name" value="RNaseH_sf"/>
</dbReference>
<dbReference type="Gene3D" id="3.30.420.10">
    <property type="entry name" value="Ribonuclease H-like superfamily/Ribonuclease H"/>
    <property type="match status" value="1"/>
</dbReference>
<dbReference type="InterPro" id="IPR012337">
    <property type="entry name" value="RNaseH-like_sf"/>
</dbReference>
<proteinExistence type="predicted"/>
<dbReference type="SUPFAM" id="SSF53098">
    <property type="entry name" value="Ribonuclease H-like"/>
    <property type="match status" value="1"/>
</dbReference>
<evidence type="ECO:0008006" key="3">
    <source>
        <dbReference type="Google" id="ProtNLM"/>
    </source>
</evidence>